<proteinExistence type="predicted"/>
<sequence length="110" mass="12283">MFHLFDRSDIPGIQPEQAREKQKAGAIVLDVREPSEWREGHIPGAVHIPLGSLPQQLSQLDPNKELVVVCRSGNRSMTASQILHRAGYKVHNMSGGMMHWSRSGYPITKS</sequence>
<dbReference type="AlphaFoldDB" id="A0A401ZT01"/>
<dbReference type="PROSITE" id="PS50206">
    <property type="entry name" value="RHODANESE_3"/>
    <property type="match status" value="1"/>
</dbReference>
<feature type="region of interest" description="Disordered" evidence="1">
    <location>
        <begin position="1"/>
        <end position="22"/>
    </location>
</feature>
<dbReference type="PANTHER" id="PTHR43031:SF1">
    <property type="entry name" value="PYRIDINE NUCLEOTIDE-DISULPHIDE OXIDOREDUCTASE"/>
    <property type="match status" value="1"/>
</dbReference>
<dbReference type="SUPFAM" id="SSF52821">
    <property type="entry name" value="Rhodanese/Cell cycle control phosphatase"/>
    <property type="match status" value="1"/>
</dbReference>
<dbReference type="Gene3D" id="3.40.250.10">
    <property type="entry name" value="Rhodanese-like domain"/>
    <property type="match status" value="1"/>
</dbReference>
<protein>
    <recommendedName>
        <fullName evidence="2">Rhodanese domain-containing protein</fullName>
    </recommendedName>
</protein>
<keyword evidence="4" id="KW-1185">Reference proteome</keyword>
<feature type="domain" description="Rhodanese" evidence="2">
    <location>
        <begin position="22"/>
        <end position="109"/>
    </location>
</feature>
<dbReference type="PANTHER" id="PTHR43031">
    <property type="entry name" value="FAD-DEPENDENT OXIDOREDUCTASE"/>
    <property type="match status" value="1"/>
</dbReference>
<evidence type="ECO:0000313" key="4">
    <source>
        <dbReference type="Proteomes" id="UP000287224"/>
    </source>
</evidence>
<dbReference type="FunFam" id="3.40.250.10:FF:000049">
    <property type="entry name" value="Phage shock protein E"/>
    <property type="match status" value="1"/>
</dbReference>
<dbReference type="RefSeq" id="WP_126602947.1">
    <property type="nucleotide sequence ID" value="NZ_BIFQ01000002.1"/>
</dbReference>
<gene>
    <name evidence="3" type="ORF">KDAU_73340</name>
</gene>
<evidence type="ECO:0000256" key="1">
    <source>
        <dbReference type="SAM" id="MobiDB-lite"/>
    </source>
</evidence>
<name>A0A401ZT01_9CHLR</name>
<dbReference type="InterPro" id="IPR036873">
    <property type="entry name" value="Rhodanese-like_dom_sf"/>
</dbReference>
<dbReference type="EMBL" id="BIFQ01000002">
    <property type="protein sequence ID" value="GCE10005.1"/>
    <property type="molecule type" value="Genomic_DNA"/>
</dbReference>
<evidence type="ECO:0000313" key="3">
    <source>
        <dbReference type="EMBL" id="GCE10005.1"/>
    </source>
</evidence>
<dbReference type="Pfam" id="PF00581">
    <property type="entry name" value="Rhodanese"/>
    <property type="match status" value="1"/>
</dbReference>
<dbReference type="InterPro" id="IPR050229">
    <property type="entry name" value="GlpE_sulfurtransferase"/>
</dbReference>
<reference evidence="4" key="1">
    <citation type="submission" date="2018-12" db="EMBL/GenBank/DDBJ databases">
        <title>Tengunoibacter tsumagoiensis gen. nov., sp. nov., Dictyobacter kobayashii sp. nov., D. alpinus sp. nov., and D. joshuensis sp. nov. and description of Dictyobacteraceae fam. nov. within the order Ktedonobacterales isolated from Tengu-no-mugimeshi.</title>
        <authorList>
            <person name="Wang C.M."/>
            <person name="Zheng Y."/>
            <person name="Sakai Y."/>
            <person name="Toyoda A."/>
            <person name="Minakuchi Y."/>
            <person name="Abe K."/>
            <person name="Yokota A."/>
            <person name="Yabe S."/>
        </authorList>
    </citation>
    <scope>NUCLEOTIDE SEQUENCE [LARGE SCALE GENOMIC DNA]</scope>
    <source>
        <strain evidence="4">S-27</strain>
    </source>
</reference>
<organism evidence="3 4">
    <name type="scientific">Dictyobacter aurantiacus</name>
    <dbReference type="NCBI Taxonomy" id="1936993"/>
    <lineage>
        <taxon>Bacteria</taxon>
        <taxon>Bacillati</taxon>
        <taxon>Chloroflexota</taxon>
        <taxon>Ktedonobacteria</taxon>
        <taxon>Ktedonobacterales</taxon>
        <taxon>Dictyobacteraceae</taxon>
        <taxon>Dictyobacter</taxon>
    </lineage>
</organism>
<dbReference type="CDD" id="cd00158">
    <property type="entry name" value="RHOD"/>
    <property type="match status" value="1"/>
</dbReference>
<dbReference type="InterPro" id="IPR001763">
    <property type="entry name" value="Rhodanese-like_dom"/>
</dbReference>
<comment type="caution">
    <text evidence="3">The sequence shown here is derived from an EMBL/GenBank/DDBJ whole genome shotgun (WGS) entry which is preliminary data.</text>
</comment>
<accession>A0A401ZT01</accession>
<dbReference type="SMART" id="SM00450">
    <property type="entry name" value="RHOD"/>
    <property type="match status" value="1"/>
</dbReference>
<evidence type="ECO:0000259" key="2">
    <source>
        <dbReference type="PROSITE" id="PS50206"/>
    </source>
</evidence>
<dbReference type="Proteomes" id="UP000287224">
    <property type="component" value="Unassembled WGS sequence"/>
</dbReference>
<dbReference type="OrthoDB" id="9800872at2"/>